<dbReference type="InterPro" id="IPR018170">
    <property type="entry name" value="Aldo/ket_reductase_CS"/>
</dbReference>
<evidence type="ECO:0000256" key="4">
    <source>
        <dbReference type="ARBA" id="ARBA00023002"/>
    </source>
</evidence>
<dbReference type="Pfam" id="PF00067">
    <property type="entry name" value="p450"/>
    <property type="match status" value="1"/>
</dbReference>
<accession>A0AA36CFJ3</accession>
<evidence type="ECO:0000313" key="9">
    <source>
        <dbReference type="Proteomes" id="UP001177023"/>
    </source>
</evidence>
<dbReference type="PROSITE" id="PS00798">
    <property type="entry name" value="ALDOKETO_REDUCTASE_1"/>
    <property type="match status" value="1"/>
</dbReference>
<dbReference type="SUPFAM" id="SSF48264">
    <property type="entry name" value="Cytochrome P450"/>
    <property type="match status" value="1"/>
</dbReference>
<dbReference type="GO" id="GO:0020037">
    <property type="term" value="F:heme binding"/>
    <property type="evidence" value="ECO:0007669"/>
    <property type="project" value="InterPro"/>
</dbReference>
<dbReference type="InterPro" id="IPR017972">
    <property type="entry name" value="Cyt_P450_CS"/>
</dbReference>
<protein>
    <recommendedName>
        <fullName evidence="7">NADP-dependent oxidoreductase domain-containing protein</fullName>
    </recommendedName>
</protein>
<dbReference type="InterPro" id="IPR023210">
    <property type="entry name" value="NADP_OxRdtase_dom"/>
</dbReference>
<feature type="domain" description="NADP-dependent oxidoreductase" evidence="7">
    <location>
        <begin position="233"/>
        <end position="294"/>
    </location>
</feature>
<dbReference type="InterPro" id="IPR001128">
    <property type="entry name" value="Cyt_P450"/>
</dbReference>
<dbReference type="Proteomes" id="UP001177023">
    <property type="component" value="Unassembled WGS sequence"/>
</dbReference>
<evidence type="ECO:0000256" key="2">
    <source>
        <dbReference type="ARBA" id="ARBA00010617"/>
    </source>
</evidence>
<dbReference type="InterPro" id="IPR020471">
    <property type="entry name" value="AKR"/>
</dbReference>
<dbReference type="AlphaFoldDB" id="A0AA36CFJ3"/>
<keyword evidence="5" id="KW-0408">Iron</keyword>
<gene>
    <name evidence="8" type="ORF">MSPICULIGERA_LOCUS5959</name>
</gene>
<evidence type="ECO:0000313" key="8">
    <source>
        <dbReference type="EMBL" id="CAJ0567406.1"/>
    </source>
</evidence>
<dbReference type="PROSITE" id="PS00062">
    <property type="entry name" value="ALDOKETO_REDUCTASE_2"/>
    <property type="match status" value="1"/>
</dbReference>
<dbReference type="InterPro" id="IPR050196">
    <property type="entry name" value="Cytochrome_P450_Monoox"/>
</dbReference>
<reference evidence="8" key="1">
    <citation type="submission" date="2023-06" db="EMBL/GenBank/DDBJ databases">
        <authorList>
            <person name="Delattre M."/>
        </authorList>
    </citation>
    <scope>NUCLEOTIDE SEQUENCE</scope>
    <source>
        <strain evidence="8">AF72</strain>
    </source>
</reference>
<dbReference type="PANTHER" id="PTHR24291:SF130">
    <property type="entry name" value="CYTOCHROME P450 FAMILY"/>
    <property type="match status" value="1"/>
</dbReference>
<evidence type="ECO:0000256" key="3">
    <source>
        <dbReference type="ARBA" id="ARBA00022617"/>
    </source>
</evidence>
<dbReference type="SUPFAM" id="SSF51430">
    <property type="entry name" value="NAD(P)-linked oxidoreductase"/>
    <property type="match status" value="1"/>
</dbReference>
<keyword evidence="4" id="KW-0560">Oxidoreductase</keyword>
<dbReference type="GO" id="GO:0004497">
    <property type="term" value="F:monooxygenase activity"/>
    <property type="evidence" value="ECO:0007669"/>
    <property type="project" value="UniProtKB-KW"/>
</dbReference>
<dbReference type="GO" id="GO:0016616">
    <property type="term" value="F:oxidoreductase activity, acting on the CH-OH group of donors, NAD or NADP as acceptor"/>
    <property type="evidence" value="ECO:0007669"/>
    <property type="project" value="UniProtKB-ARBA"/>
</dbReference>
<dbReference type="CDD" id="cd20628">
    <property type="entry name" value="CYP4"/>
    <property type="match status" value="1"/>
</dbReference>
<evidence type="ECO:0000256" key="6">
    <source>
        <dbReference type="ARBA" id="ARBA00023033"/>
    </source>
</evidence>
<dbReference type="Gene3D" id="1.10.630.10">
    <property type="entry name" value="Cytochrome P450"/>
    <property type="match status" value="1"/>
</dbReference>
<comment type="cofactor">
    <cofactor evidence="1">
        <name>heme</name>
        <dbReference type="ChEBI" id="CHEBI:30413"/>
    </cofactor>
</comment>
<evidence type="ECO:0000256" key="5">
    <source>
        <dbReference type="ARBA" id="ARBA00023004"/>
    </source>
</evidence>
<comment type="similarity">
    <text evidence="2">Belongs to the cytochrome P450 family.</text>
</comment>
<dbReference type="InterPro" id="IPR036396">
    <property type="entry name" value="Cyt_P450_sf"/>
</dbReference>
<evidence type="ECO:0000259" key="7">
    <source>
        <dbReference type="Pfam" id="PF00248"/>
    </source>
</evidence>
<keyword evidence="6" id="KW-0503">Monooxygenase</keyword>
<proteinExistence type="inferred from homology"/>
<dbReference type="PROSITE" id="PS00086">
    <property type="entry name" value="CYTOCHROME_P450"/>
    <property type="match status" value="1"/>
</dbReference>
<comment type="caution">
    <text evidence="8">The sequence shown here is derived from an EMBL/GenBank/DDBJ whole genome shotgun (WGS) entry which is preliminary data.</text>
</comment>
<organism evidence="8 9">
    <name type="scientific">Mesorhabditis spiculigera</name>
    <dbReference type="NCBI Taxonomy" id="96644"/>
    <lineage>
        <taxon>Eukaryota</taxon>
        <taxon>Metazoa</taxon>
        <taxon>Ecdysozoa</taxon>
        <taxon>Nematoda</taxon>
        <taxon>Chromadorea</taxon>
        <taxon>Rhabditida</taxon>
        <taxon>Rhabditina</taxon>
        <taxon>Rhabditomorpha</taxon>
        <taxon>Rhabditoidea</taxon>
        <taxon>Rhabditidae</taxon>
        <taxon>Mesorhabditinae</taxon>
        <taxon>Mesorhabditis</taxon>
    </lineage>
</organism>
<feature type="non-terminal residue" evidence="8">
    <location>
        <position position="1"/>
    </location>
</feature>
<dbReference type="GO" id="GO:0005506">
    <property type="term" value="F:iron ion binding"/>
    <property type="evidence" value="ECO:0007669"/>
    <property type="project" value="InterPro"/>
</dbReference>
<keyword evidence="3" id="KW-0479">Metal-binding</keyword>
<dbReference type="Pfam" id="PF00248">
    <property type="entry name" value="Aldo_ket_red"/>
    <property type="match status" value="2"/>
</dbReference>
<dbReference type="EMBL" id="CATQJA010001488">
    <property type="protein sequence ID" value="CAJ0567406.1"/>
    <property type="molecule type" value="Genomic_DNA"/>
</dbReference>
<dbReference type="CDD" id="cd19071">
    <property type="entry name" value="AKR_AKR1-5-like"/>
    <property type="match status" value="1"/>
</dbReference>
<evidence type="ECO:0000256" key="1">
    <source>
        <dbReference type="ARBA" id="ARBA00001971"/>
    </source>
</evidence>
<dbReference type="PANTHER" id="PTHR24291">
    <property type="entry name" value="CYTOCHROME P450 FAMILY 4"/>
    <property type="match status" value="1"/>
</dbReference>
<dbReference type="PRINTS" id="PR00069">
    <property type="entry name" value="ALDKETRDTASE"/>
</dbReference>
<dbReference type="Gene3D" id="3.20.20.100">
    <property type="entry name" value="NADP-dependent oxidoreductase domain"/>
    <property type="match status" value="1"/>
</dbReference>
<name>A0AA36CFJ3_9BILA</name>
<keyword evidence="3" id="KW-0349">Heme</keyword>
<feature type="domain" description="NADP-dependent oxidoreductase" evidence="7">
    <location>
        <begin position="31"/>
        <end position="221"/>
    </location>
</feature>
<sequence>MAQTTKTFTAKFQNVLGGSHVLNNGNDIPWIGLGTAQNKDQAAMDATIHAALEAGYRLIDTAHIYENEHQIGEALEKSLGPLDLTREDLFITSKVPVINADPTGTVESCIKQSLKDLKTDYLDLVLVHFPKDRDHGKHEDYEGNMEARKKTWEKLEELHEKGTIRSIGVSNYEVYHLVELFEYAKILPTVNQFEYHPYYLRPTLKHFCELKGIFVQAFSSLLWENKDIWEEIVLKQIAEKHKVSPQTILYAFPLYNKVGVIPKSATPSRIRDNLKLTLQVKLSPEDVSTLEKLDKNLCCLASLTPSFVAIHSISNCCLAIFLFKTFRNAVNCGIKHVHVHVREKYGVWGPPGWPVIGNGLELGLLPTWKLPYWLQEQASKAQEAGHCMMKLQLFAKYFVLPLNAEGVKPILDSNSEITKGVDYRFIEPWIGTGLLTSTGAKWKSRRRMLTPTFHFKMLDGYATVFDRESRKLCTYLEKYNGKEVDLFPIVKHCALDIICESAMGVSVNALENENCSYVKALMDMGWLTLEWALNPINWFPPFWYLSGRKFMFDRVVKELTDFTKEVIKQRKAEFAKGDRKKLGTKQTFLDLLLEANQENNMNDEDIREEVDTFMFEGHDTTSSGIAWILWSLACHPEIQEKVYDEIRHLISDDTDTEITMDTYKNTPYFETVMKESNRIFAPVPLIQRDLQNDFTSGRYVLPAGCTILIAPVVIQRNPKVWGPDVLELKPERFDLNAEKDHNPYDYIPFSAGPRNCIGQRFALLEEKVMVMHIIKNYKIRATIGFHENELETEIVTKPHRGIRVVLERREENA</sequence>
<dbReference type="InterPro" id="IPR036812">
    <property type="entry name" value="NAD(P)_OxRdtase_dom_sf"/>
</dbReference>
<dbReference type="FunFam" id="3.20.20.100:FF:000002">
    <property type="entry name" value="2,5-diketo-D-gluconic acid reductase A"/>
    <property type="match status" value="1"/>
</dbReference>
<dbReference type="GO" id="GO:0016705">
    <property type="term" value="F:oxidoreductase activity, acting on paired donors, with incorporation or reduction of molecular oxygen"/>
    <property type="evidence" value="ECO:0007669"/>
    <property type="project" value="InterPro"/>
</dbReference>
<keyword evidence="9" id="KW-1185">Reference proteome</keyword>